<evidence type="ECO:0000256" key="1">
    <source>
        <dbReference type="SAM" id="Phobius"/>
    </source>
</evidence>
<keyword evidence="1" id="KW-0812">Transmembrane</keyword>
<reference evidence="2 3" key="2">
    <citation type="journal article" date="2011" name="Stand. Genomic Sci.">
        <title>Complete genome sequence of the extremely halophilic Halanaerobium praevalens type strain (GSL).</title>
        <authorList>
            <person name="Ivanova N."/>
            <person name="Sikorski J."/>
            <person name="Chertkov O."/>
            <person name="Nolan M."/>
            <person name="Lucas S."/>
            <person name="Hammon N."/>
            <person name="Deshpande S."/>
            <person name="Cheng J.F."/>
            <person name="Tapia R."/>
            <person name="Han C."/>
            <person name="Goodwin L."/>
            <person name="Pitluck S."/>
            <person name="Huntemann M."/>
            <person name="Liolios K."/>
            <person name="Pagani I."/>
            <person name="Mavromatis K."/>
            <person name="Ovchinikova G."/>
            <person name="Pati A."/>
            <person name="Chen A."/>
            <person name="Palaniappan K."/>
            <person name="Land M."/>
            <person name="Hauser L."/>
            <person name="Brambilla E.M."/>
            <person name="Kannan K.P."/>
            <person name="Rohde M."/>
            <person name="Tindall B.J."/>
            <person name="Goker M."/>
            <person name="Detter J.C."/>
            <person name="Woyke T."/>
            <person name="Bristow J."/>
            <person name="Eisen J.A."/>
            <person name="Markowitz V."/>
            <person name="Hugenholtz P."/>
            <person name="Kyrpides N.C."/>
            <person name="Klenk H.P."/>
            <person name="Lapidus A."/>
        </authorList>
    </citation>
    <scope>NUCLEOTIDE SEQUENCE [LARGE SCALE GENOMIC DNA]</scope>
    <source>
        <strain evidence="3">ATCC 33744 / DSM 2228 / GSL</strain>
    </source>
</reference>
<keyword evidence="1" id="KW-0472">Membrane</keyword>
<dbReference type="AlphaFoldDB" id="E3DRI6"/>
<dbReference type="HOGENOM" id="CLU_133731_0_0_9"/>
<reference evidence="3" key="1">
    <citation type="submission" date="2010-10" db="EMBL/GenBank/DDBJ databases">
        <title>The complete genome of Halanaerobium praevalens DSM 2228.</title>
        <authorList>
            <consortium name="US DOE Joint Genome Institute (JGI-PGF)"/>
            <person name="Lucas S."/>
            <person name="Copeland A."/>
            <person name="Lapidus A."/>
            <person name="Glavina del Rio T."/>
            <person name="Dalin E."/>
            <person name="Tice H."/>
            <person name="Bruce D."/>
            <person name="Goodwin L."/>
            <person name="Pitluck S."/>
            <person name="Kyrpides N."/>
            <person name="Mavromatis K."/>
            <person name="Ivanova N."/>
            <person name="Ovchinnikova G."/>
            <person name="Chertkov O."/>
            <person name="Detter J.C."/>
            <person name="Han C."/>
            <person name="Larimer F."/>
            <person name="Land M."/>
            <person name="Hauser L."/>
            <person name="Markowitz V."/>
            <person name="Cheng J.-F."/>
            <person name="Hugenholtz P."/>
            <person name="Woyke T."/>
            <person name="Wu D."/>
            <person name="Tindall B."/>
            <person name="Pomrenke H.G."/>
            <person name="Brambilla E."/>
            <person name="Klenk H.-P."/>
            <person name="Eisen J.A."/>
        </authorList>
    </citation>
    <scope>NUCLEOTIDE SEQUENCE [LARGE SCALE GENOMIC DNA]</scope>
    <source>
        <strain evidence="3">ATCC 33744 / DSM 2228 / GSL</strain>
    </source>
</reference>
<dbReference type="OrthoDB" id="2111724at2"/>
<sequence length="170" mass="19710">MKFSLCLKNKFNSSAGFTLIEILIVLSISSLLTICFLQLVIRLYQNNNNFIFKNSWQLDAFLAVNFMVEQITNSIKIEVVNQGELNIYTYYNHNYQWLKFSLFQNEKGKTLAKAIGSEEPLQQDFGKNLTLINQVKELKFIKVKPGLLQIKLLLTQNKEELIVSRLVKIN</sequence>
<feature type="transmembrane region" description="Helical" evidence="1">
    <location>
        <begin position="20"/>
        <end position="44"/>
    </location>
</feature>
<dbReference type="KEGG" id="hpk:Hprae_0873"/>
<keyword evidence="3" id="KW-1185">Reference proteome</keyword>
<dbReference type="Pfam" id="PF07963">
    <property type="entry name" value="N_methyl"/>
    <property type="match status" value="1"/>
</dbReference>
<evidence type="ECO:0000313" key="3">
    <source>
        <dbReference type="Proteomes" id="UP000006866"/>
    </source>
</evidence>
<protein>
    <recommendedName>
        <fullName evidence="4">Prepilin-type N-terminal cleavage/methylation domain-containing protein</fullName>
    </recommendedName>
</protein>
<keyword evidence="1" id="KW-1133">Transmembrane helix</keyword>
<dbReference type="Proteomes" id="UP000006866">
    <property type="component" value="Chromosome"/>
</dbReference>
<evidence type="ECO:0008006" key="4">
    <source>
        <dbReference type="Google" id="ProtNLM"/>
    </source>
</evidence>
<dbReference type="EMBL" id="CP002175">
    <property type="protein sequence ID" value="ADO77027.1"/>
    <property type="molecule type" value="Genomic_DNA"/>
</dbReference>
<evidence type="ECO:0000313" key="2">
    <source>
        <dbReference type="EMBL" id="ADO77027.1"/>
    </source>
</evidence>
<dbReference type="NCBIfam" id="TIGR02532">
    <property type="entry name" value="IV_pilin_GFxxxE"/>
    <property type="match status" value="1"/>
</dbReference>
<dbReference type="PATRIC" id="fig|572479.3.peg.882"/>
<organism evidence="2 3">
    <name type="scientific">Halanaerobium praevalens (strain ATCC 33744 / DSM 2228 / GSL)</name>
    <dbReference type="NCBI Taxonomy" id="572479"/>
    <lineage>
        <taxon>Bacteria</taxon>
        <taxon>Bacillati</taxon>
        <taxon>Bacillota</taxon>
        <taxon>Clostridia</taxon>
        <taxon>Halanaerobiales</taxon>
        <taxon>Halanaerobiaceae</taxon>
        <taxon>Halanaerobium</taxon>
    </lineage>
</organism>
<name>E3DRI6_HALPG</name>
<dbReference type="STRING" id="572479.Hprae_0873"/>
<proteinExistence type="predicted"/>
<dbReference type="RefSeq" id="WP_014553060.1">
    <property type="nucleotide sequence ID" value="NC_017455.1"/>
</dbReference>
<gene>
    <name evidence="2" type="ordered locus">Hprae_0873</name>
</gene>
<accession>E3DRI6</accession>
<dbReference type="InterPro" id="IPR012902">
    <property type="entry name" value="N_methyl_site"/>
</dbReference>